<comment type="caution">
    <text evidence="1">The sequence shown here is derived from an EMBL/GenBank/DDBJ whole genome shotgun (WGS) entry which is preliminary data.</text>
</comment>
<dbReference type="EMBL" id="JAOCQF010000001">
    <property type="protein sequence ID" value="MCT8328173.1"/>
    <property type="molecule type" value="Genomic_DNA"/>
</dbReference>
<evidence type="ECO:0000313" key="1">
    <source>
        <dbReference type="EMBL" id="MCT8328173.1"/>
    </source>
</evidence>
<protein>
    <submittedName>
        <fullName evidence="1">Uncharacterized protein</fullName>
    </submittedName>
</protein>
<evidence type="ECO:0000313" key="2">
    <source>
        <dbReference type="Proteomes" id="UP001205601"/>
    </source>
</evidence>
<keyword evidence="2" id="KW-1185">Reference proteome</keyword>
<dbReference type="RefSeq" id="WP_261493616.1">
    <property type="nucleotide sequence ID" value="NZ_JAOCQF010000001.1"/>
</dbReference>
<dbReference type="Proteomes" id="UP001205601">
    <property type="component" value="Unassembled WGS sequence"/>
</dbReference>
<organism evidence="1 2">
    <name type="scientific">Albidovulum sediminis</name>
    <dbReference type="NCBI Taxonomy" id="3066345"/>
    <lineage>
        <taxon>Bacteria</taxon>
        <taxon>Pseudomonadati</taxon>
        <taxon>Pseudomonadota</taxon>
        <taxon>Alphaproteobacteria</taxon>
        <taxon>Rhodobacterales</taxon>
        <taxon>Paracoccaceae</taxon>
        <taxon>Albidovulum</taxon>
    </lineage>
</organism>
<proteinExistence type="predicted"/>
<reference evidence="2" key="1">
    <citation type="submission" date="2023-07" db="EMBL/GenBank/DDBJ databases">
        <title>Defluviimonas sediminis sp. nov., isolated from mangrove sediment.</title>
        <authorList>
            <person name="Liu L."/>
            <person name="Li J."/>
            <person name="Huang Y."/>
            <person name="Pan J."/>
            <person name="Li M."/>
        </authorList>
    </citation>
    <scope>NUCLEOTIDE SEQUENCE [LARGE SCALE GENOMIC DNA]</scope>
    <source>
        <strain evidence="2">FT324</strain>
    </source>
</reference>
<gene>
    <name evidence="1" type="ORF">N5I32_01445</name>
</gene>
<sequence length="49" mass="5806">MKAINDLYDALRKRREERRAYFAVRHLSPSLCRDIGLFVDDVNARARRA</sequence>
<name>A0ABT2NGZ0_9RHOB</name>
<accession>A0ABT2NGZ0</accession>